<evidence type="ECO:0000313" key="1">
    <source>
        <dbReference type="EMBL" id="KKO76414.1"/>
    </source>
</evidence>
<proteinExistence type="predicted"/>
<gene>
    <name evidence="1" type="ORF">AAJ76_300043857</name>
</gene>
<dbReference type="RefSeq" id="XP_024332156.1">
    <property type="nucleotide sequence ID" value="XM_024475092.1"/>
</dbReference>
<name>A0A0F9ZGM6_9MICR</name>
<organism evidence="1 2">
    <name type="scientific">Vairimorpha ceranae</name>
    <dbReference type="NCBI Taxonomy" id="40302"/>
    <lineage>
        <taxon>Eukaryota</taxon>
        <taxon>Fungi</taxon>
        <taxon>Fungi incertae sedis</taxon>
        <taxon>Microsporidia</taxon>
        <taxon>Nosematidae</taxon>
        <taxon>Vairimorpha</taxon>
    </lineage>
</organism>
<keyword evidence="2" id="KW-1185">Reference proteome</keyword>
<evidence type="ECO:0000313" key="2">
    <source>
        <dbReference type="Proteomes" id="UP000034350"/>
    </source>
</evidence>
<reference evidence="1 2" key="1">
    <citation type="journal article" date="2015" name="Environ. Microbiol.">
        <title>Genome analyses suggest the presence of polyploidy and recent human-driven expansions in eight global populations of the honeybee pathogen Nosema ceranae.</title>
        <authorList>
            <person name="Pelin A."/>
            <person name="Selman M."/>
            <person name="Aris-Brosou S."/>
            <person name="Farinelli L."/>
            <person name="Corradi N."/>
        </authorList>
    </citation>
    <scope>NUCLEOTIDE SEQUENCE [LARGE SCALE GENOMIC DNA]</scope>
    <source>
        <strain evidence="1 2">PA08 1199</strain>
    </source>
</reference>
<dbReference type="VEuPathDB" id="MicrosporidiaDB:AAJ76_300043857"/>
<dbReference type="EMBL" id="JPQZ01000003">
    <property type="protein sequence ID" value="KKO76414.1"/>
    <property type="molecule type" value="Genomic_DNA"/>
</dbReference>
<protein>
    <submittedName>
        <fullName evidence="1">Uncharacterized protein</fullName>
    </submittedName>
</protein>
<dbReference type="GeneID" id="36320023"/>
<sequence>MDEKNIEPHEILYNLLDEYTELKELCTALRINKIQLKEKLKEKKYHHKKLYKK</sequence>
<comment type="caution">
    <text evidence="1">The sequence shown here is derived from an EMBL/GenBank/DDBJ whole genome shotgun (WGS) entry which is preliminary data.</text>
</comment>
<accession>A0A0F9ZGM6</accession>
<dbReference type="Proteomes" id="UP000034350">
    <property type="component" value="Unassembled WGS sequence"/>
</dbReference>
<dbReference type="AlphaFoldDB" id="A0A0F9ZGM6"/>